<protein>
    <submittedName>
        <fullName evidence="2">Uncharacterized protein</fullName>
    </submittedName>
</protein>
<dbReference type="PATRIC" id="fig|1265738.3.peg.4121"/>
<evidence type="ECO:0000313" key="3">
    <source>
        <dbReference type="Proteomes" id="UP000011991"/>
    </source>
</evidence>
<sequence>MIRPTQVSVGRIAAERRSGIAAATNSPSLSHPAGSASLSRF</sequence>
<accession>M5RI42</accession>
<organism evidence="2 3">
    <name type="scientific">Rhodopirellula maiorica SM1</name>
    <dbReference type="NCBI Taxonomy" id="1265738"/>
    <lineage>
        <taxon>Bacteria</taxon>
        <taxon>Pseudomonadati</taxon>
        <taxon>Planctomycetota</taxon>
        <taxon>Planctomycetia</taxon>
        <taxon>Pirellulales</taxon>
        <taxon>Pirellulaceae</taxon>
        <taxon>Novipirellula</taxon>
    </lineage>
</organism>
<dbReference type="EMBL" id="ANOG01000592">
    <property type="protein sequence ID" value="EMI18965.1"/>
    <property type="molecule type" value="Genomic_DNA"/>
</dbReference>
<evidence type="ECO:0000256" key="1">
    <source>
        <dbReference type="SAM" id="MobiDB-lite"/>
    </source>
</evidence>
<evidence type="ECO:0000313" key="2">
    <source>
        <dbReference type="EMBL" id="EMI18965.1"/>
    </source>
</evidence>
<proteinExistence type="predicted"/>
<gene>
    <name evidence="2" type="ORF">RMSM_04115</name>
</gene>
<comment type="caution">
    <text evidence="2">The sequence shown here is derived from an EMBL/GenBank/DDBJ whole genome shotgun (WGS) entry which is preliminary data.</text>
</comment>
<dbReference type="Proteomes" id="UP000011991">
    <property type="component" value="Unassembled WGS sequence"/>
</dbReference>
<feature type="region of interest" description="Disordered" evidence="1">
    <location>
        <begin position="17"/>
        <end position="41"/>
    </location>
</feature>
<name>M5RI42_9BACT</name>
<keyword evidence="3" id="KW-1185">Reference proteome</keyword>
<dbReference type="AlphaFoldDB" id="M5RI42"/>
<reference evidence="2 3" key="1">
    <citation type="journal article" date="2013" name="Mar. Genomics">
        <title>Expression of sulfatases in Rhodopirellula baltica and the diversity of sulfatases in the genus Rhodopirellula.</title>
        <authorList>
            <person name="Wegner C.E."/>
            <person name="Richter-Heitmann T."/>
            <person name="Klindworth A."/>
            <person name="Klockow C."/>
            <person name="Richter M."/>
            <person name="Achstetter T."/>
            <person name="Glockner F.O."/>
            <person name="Harder J."/>
        </authorList>
    </citation>
    <scope>NUCLEOTIDE SEQUENCE [LARGE SCALE GENOMIC DNA]</scope>
    <source>
        <strain evidence="2 3">SM1</strain>
    </source>
</reference>